<dbReference type="GO" id="GO:0004197">
    <property type="term" value="F:cysteine-type endopeptidase activity"/>
    <property type="evidence" value="ECO:0007669"/>
    <property type="project" value="InterPro"/>
</dbReference>
<feature type="repeat" description="ANK" evidence="2">
    <location>
        <begin position="212"/>
        <end position="244"/>
    </location>
</feature>
<reference evidence="8" key="1">
    <citation type="submission" date="2023-11" db="EMBL/GenBank/DDBJ databases">
        <title>Genome assemblies of two species of porcelain crab, Petrolisthes cinctipes and Petrolisthes manimaculis (Anomura: Porcellanidae).</title>
        <authorList>
            <person name="Angst P."/>
        </authorList>
    </citation>
    <scope>NUCLEOTIDE SEQUENCE</scope>
    <source>
        <strain evidence="8">PB745_02</strain>
        <tissue evidence="8">Gill</tissue>
    </source>
</reference>
<dbReference type="SMART" id="SM00248">
    <property type="entry name" value="ANK"/>
    <property type="match status" value="2"/>
</dbReference>
<feature type="compositionally biased region" description="Pro residues" evidence="5">
    <location>
        <begin position="433"/>
        <end position="445"/>
    </location>
</feature>
<dbReference type="InterPro" id="IPR011600">
    <property type="entry name" value="Pept_C14_caspase"/>
</dbReference>
<comment type="similarity">
    <text evidence="1 3">Belongs to the peptidase C14A family.</text>
</comment>
<comment type="caution">
    <text evidence="8">The sequence shown here is derived from an EMBL/GenBank/DDBJ whole genome shotgun (WGS) entry which is preliminary data.</text>
</comment>
<proteinExistence type="inferred from homology"/>
<feature type="compositionally biased region" description="Low complexity" evidence="5">
    <location>
        <begin position="336"/>
        <end position="367"/>
    </location>
</feature>
<dbReference type="SMART" id="SM00115">
    <property type="entry name" value="CASc"/>
    <property type="match status" value="1"/>
</dbReference>
<feature type="region of interest" description="Disordered" evidence="5">
    <location>
        <begin position="277"/>
        <end position="455"/>
    </location>
</feature>
<dbReference type="PROSITE" id="PS50088">
    <property type="entry name" value="ANK_REPEAT"/>
    <property type="match status" value="1"/>
</dbReference>
<dbReference type="InterPro" id="IPR001309">
    <property type="entry name" value="Pept_C14_p20"/>
</dbReference>
<dbReference type="AlphaFoldDB" id="A0AAE1U452"/>
<evidence type="ECO:0000259" key="7">
    <source>
        <dbReference type="PROSITE" id="PS50208"/>
    </source>
</evidence>
<evidence type="ECO:0000256" key="1">
    <source>
        <dbReference type="ARBA" id="ARBA00010134"/>
    </source>
</evidence>
<keyword evidence="4" id="KW-0175">Coiled coil</keyword>
<feature type="compositionally biased region" description="Low complexity" evidence="5">
    <location>
        <begin position="381"/>
        <end position="408"/>
    </location>
</feature>
<name>A0AAE1U452_9EUCA</name>
<dbReference type="PANTHER" id="PTHR22576:SF41">
    <property type="entry name" value="CASPASE 14, APOPTOSIS-RELATED CYSTEINE PEPTIDASE"/>
    <property type="match status" value="1"/>
</dbReference>
<dbReference type="InterPro" id="IPR002110">
    <property type="entry name" value="Ankyrin_rpt"/>
</dbReference>
<keyword evidence="2" id="KW-0040">ANK repeat</keyword>
<dbReference type="Pfam" id="PF12796">
    <property type="entry name" value="Ank_2"/>
    <property type="match status" value="1"/>
</dbReference>
<evidence type="ECO:0000256" key="4">
    <source>
        <dbReference type="SAM" id="Coils"/>
    </source>
</evidence>
<evidence type="ECO:0000256" key="3">
    <source>
        <dbReference type="RuleBase" id="RU003971"/>
    </source>
</evidence>
<feature type="domain" description="Caspase family p10" evidence="6">
    <location>
        <begin position="722"/>
        <end position="799"/>
    </location>
</feature>
<dbReference type="PROSITE" id="PS50208">
    <property type="entry name" value="CASPASE_P20"/>
    <property type="match status" value="1"/>
</dbReference>
<dbReference type="EMBL" id="JAWZYT010001986">
    <property type="protein sequence ID" value="KAK4307626.1"/>
    <property type="molecule type" value="Genomic_DNA"/>
</dbReference>
<evidence type="ECO:0000313" key="8">
    <source>
        <dbReference type="EMBL" id="KAK4307626.1"/>
    </source>
</evidence>
<evidence type="ECO:0000256" key="5">
    <source>
        <dbReference type="SAM" id="MobiDB-lite"/>
    </source>
</evidence>
<feature type="compositionally biased region" description="Polar residues" evidence="5">
    <location>
        <begin position="303"/>
        <end position="335"/>
    </location>
</feature>
<dbReference type="Proteomes" id="UP001292094">
    <property type="component" value="Unassembled WGS sequence"/>
</dbReference>
<dbReference type="SUPFAM" id="SSF52129">
    <property type="entry name" value="Caspase-like"/>
    <property type="match status" value="1"/>
</dbReference>
<feature type="compositionally biased region" description="Pro residues" evidence="5">
    <location>
        <begin position="368"/>
        <end position="380"/>
    </location>
</feature>
<dbReference type="PROSITE" id="PS50207">
    <property type="entry name" value="CASPASE_P10"/>
    <property type="match status" value="1"/>
</dbReference>
<feature type="compositionally biased region" description="Low complexity" evidence="5">
    <location>
        <begin position="415"/>
        <end position="432"/>
    </location>
</feature>
<dbReference type="Gene3D" id="3.40.50.1460">
    <property type="match status" value="1"/>
</dbReference>
<dbReference type="InterPro" id="IPR036770">
    <property type="entry name" value="Ankyrin_rpt-contain_sf"/>
</dbReference>
<protein>
    <submittedName>
        <fullName evidence="8">Uncharacterized protein</fullName>
    </submittedName>
</protein>
<evidence type="ECO:0000256" key="2">
    <source>
        <dbReference type="PROSITE-ProRule" id="PRU00023"/>
    </source>
</evidence>
<dbReference type="GO" id="GO:0006508">
    <property type="term" value="P:proteolysis"/>
    <property type="evidence" value="ECO:0007669"/>
    <property type="project" value="InterPro"/>
</dbReference>
<keyword evidence="9" id="KW-1185">Reference proteome</keyword>
<dbReference type="Gene3D" id="1.25.40.20">
    <property type="entry name" value="Ankyrin repeat-containing domain"/>
    <property type="match status" value="1"/>
</dbReference>
<dbReference type="InterPro" id="IPR002138">
    <property type="entry name" value="Pept_C14_p10"/>
</dbReference>
<evidence type="ECO:0000313" key="9">
    <source>
        <dbReference type="Proteomes" id="UP001292094"/>
    </source>
</evidence>
<dbReference type="InterPro" id="IPR052039">
    <property type="entry name" value="Caspase-related_regulators"/>
</dbReference>
<feature type="domain" description="Caspase family p20" evidence="7">
    <location>
        <begin position="579"/>
        <end position="705"/>
    </location>
</feature>
<evidence type="ECO:0000259" key="6">
    <source>
        <dbReference type="PROSITE" id="PS50207"/>
    </source>
</evidence>
<feature type="coiled-coil region" evidence="4">
    <location>
        <begin position="462"/>
        <end position="517"/>
    </location>
</feature>
<dbReference type="SUPFAM" id="SSF48403">
    <property type="entry name" value="Ankyrin repeat"/>
    <property type="match status" value="1"/>
</dbReference>
<dbReference type="PRINTS" id="PR00376">
    <property type="entry name" value="IL1BCENZYME"/>
</dbReference>
<organism evidence="8 9">
    <name type="scientific">Petrolisthes manimaculis</name>
    <dbReference type="NCBI Taxonomy" id="1843537"/>
    <lineage>
        <taxon>Eukaryota</taxon>
        <taxon>Metazoa</taxon>
        <taxon>Ecdysozoa</taxon>
        <taxon>Arthropoda</taxon>
        <taxon>Crustacea</taxon>
        <taxon>Multicrustacea</taxon>
        <taxon>Malacostraca</taxon>
        <taxon>Eumalacostraca</taxon>
        <taxon>Eucarida</taxon>
        <taxon>Decapoda</taxon>
        <taxon>Pleocyemata</taxon>
        <taxon>Anomura</taxon>
        <taxon>Galatheoidea</taxon>
        <taxon>Porcellanidae</taxon>
        <taxon>Petrolisthes</taxon>
    </lineage>
</organism>
<dbReference type="InterPro" id="IPR029030">
    <property type="entry name" value="Caspase-like_dom_sf"/>
</dbReference>
<dbReference type="PANTHER" id="PTHR22576">
    <property type="entry name" value="MUCOSA ASSOCIATED LYMPHOID TISSUE LYMPHOMA TRANSLOCATION PROTEIN 1/PARACASPASE"/>
    <property type="match status" value="1"/>
</dbReference>
<feature type="compositionally biased region" description="Low complexity" evidence="5">
    <location>
        <begin position="286"/>
        <end position="302"/>
    </location>
</feature>
<accession>A0AAE1U452</accession>
<dbReference type="InterPro" id="IPR015917">
    <property type="entry name" value="Pept_C14A"/>
</dbReference>
<gene>
    <name evidence="8" type="ORF">Pmani_020619</name>
</gene>
<dbReference type="Pfam" id="PF00656">
    <property type="entry name" value="Peptidase_C14"/>
    <property type="match status" value="1"/>
</dbReference>
<sequence length="803" mass="89235">MYLSSTCQPITLHLSTHYPTPVNPLPYTSQPITLYLSTHYPIPVNPLPYTCQPITLHLSTHYPTPVNPLPYTCQPITLHLSTHYPTPVNPLPYTCQPITLHLSTHYPTPANPLPYTCQPITLHLPTHYPTPANPLPYTCQPITLHLSTHYPTPVNPLPYTCQPQATTSIKPGFGFGSEICLKALHIAAASGRLDNVRALYHYSCNLISEDSRQANALHHAAQAGNLEVVRWLVEKRVPHNLPDVNGMRPSDWAEERGHYDVQGYLMSLSWLPDNNNSTLASPPVTPTSTQSSSLQRTSNSSSDNIAPFSSSSMESIKTLSPSTALQTPTTASQHRSQPGSPTRSSSSSSPPLTPSSSTMTVLHSPDTPSTPTPTPSPSPVPVDTVPSSPVASTRPTNLTVNNTTTSSSRLPVLHSTVSSAYSSASHSGSNFFPSPPSSPLPPPPQSDNKKHKTKKAGLISVIKELTLKYMELKVRINNLEETEDQLRDQKKELTLRNGEQNARIKELEKVEAELNEMKKFWEGWVQTPEGRAAGTGDDPFRDIPYMTPPMISGVLHLTVEPSTNPDPEGPNIYSCVTNPRGVVIILNNKDFYDNPQMTRHGSEYDVINLDNIFTQMGYQVITYWDLPRDRTLTYFNEASKNPQLRNVSCLIVCILSHGKGNKSFLAHDLETVTLDEIRRCFLDQRCVYLRGKPKVFFTHFCRGSDDELETPLVPDATVEAFKDMLCIYSTTEGFRAYRHGSLGTPFVRALCETLAKHAGKEELCNGLTKIFQREYKKLKGSTTPEIQNFNFTKDFYFNPLPQR</sequence>